<reference evidence="1" key="1">
    <citation type="submission" date="2021-02" db="EMBL/GenBank/DDBJ databases">
        <authorList>
            <person name="Nowell W R."/>
        </authorList>
    </citation>
    <scope>NUCLEOTIDE SEQUENCE</scope>
</reference>
<dbReference type="AlphaFoldDB" id="A0A818FK96"/>
<accession>A0A818FK96</accession>
<dbReference type="EMBL" id="CAJNXB010006292">
    <property type="protein sequence ID" value="CAF3477040.1"/>
    <property type="molecule type" value="Genomic_DNA"/>
</dbReference>
<sequence>MELLLVTETYLSIHEKNIRFINLKRLILTQCYFTERLIENLSLLIQYQLNELILTFDKDIIQLYLCEQWSGISRFGEESTLILKLKEFVFKLFSVKCQLTTLDLDISNDYDSIDFVYFRNLIESNLILKLKEFVFKLFSVKCQLTTLDLDISNDYDSIGIHTCFSLSSNRYLNLINNKLVTYCTSLRCLRIQLIYGVFLEQIIERVPSLEILSVQFACSLVKNWYLYEQQIKRFSPSVVNCEVHDNDELIYLKWIVNQMSYIEKLKIHLDLKKSKTINCVIDGHFVHKYCMPDILINLINFDFYIVSKCIFLLSTNDIEKIIDSFKTDRYVFND</sequence>
<protein>
    <submittedName>
        <fullName evidence="1">Uncharacterized protein</fullName>
    </submittedName>
</protein>
<evidence type="ECO:0000313" key="1">
    <source>
        <dbReference type="EMBL" id="CAF3477040.1"/>
    </source>
</evidence>
<dbReference type="OrthoDB" id="10493477at2759"/>
<name>A0A818FK96_9BILA</name>
<dbReference type="Proteomes" id="UP000663825">
    <property type="component" value="Unassembled WGS sequence"/>
</dbReference>
<proteinExistence type="predicted"/>
<organism evidence="1 2">
    <name type="scientific">Rotaria socialis</name>
    <dbReference type="NCBI Taxonomy" id="392032"/>
    <lineage>
        <taxon>Eukaryota</taxon>
        <taxon>Metazoa</taxon>
        <taxon>Spiralia</taxon>
        <taxon>Gnathifera</taxon>
        <taxon>Rotifera</taxon>
        <taxon>Eurotatoria</taxon>
        <taxon>Bdelloidea</taxon>
        <taxon>Philodinida</taxon>
        <taxon>Philodinidae</taxon>
        <taxon>Rotaria</taxon>
    </lineage>
</organism>
<comment type="caution">
    <text evidence="1">The sequence shown here is derived from an EMBL/GenBank/DDBJ whole genome shotgun (WGS) entry which is preliminary data.</text>
</comment>
<evidence type="ECO:0000313" key="2">
    <source>
        <dbReference type="Proteomes" id="UP000663825"/>
    </source>
</evidence>
<gene>
    <name evidence="1" type="ORF">TIS948_LOCUS33751</name>
</gene>